<dbReference type="AlphaFoldDB" id="A0A067BN76"/>
<dbReference type="GO" id="GO:0005886">
    <property type="term" value="C:plasma membrane"/>
    <property type="evidence" value="ECO:0007669"/>
    <property type="project" value="TreeGrafter"/>
</dbReference>
<dbReference type="EMBL" id="KK583328">
    <property type="protein sequence ID" value="KDO19964.1"/>
    <property type="molecule type" value="Genomic_DNA"/>
</dbReference>
<reference evidence="3 4" key="1">
    <citation type="journal article" date="2013" name="PLoS Genet.">
        <title>Distinctive expansion of potential virulence genes in the genome of the oomycete fish pathogen Saprolegnia parasitica.</title>
        <authorList>
            <person name="Jiang R.H."/>
            <person name="de Bruijn I."/>
            <person name="Haas B.J."/>
            <person name="Belmonte R."/>
            <person name="Lobach L."/>
            <person name="Christie J."/>
            <person name="van den Ackerveken G."/>
            <person name="Bottin A."/>
            <person name="Bulone V."/>
            <person name="Diaz-Moreno S.M."/>
            <person name="Dumas B."/>
            <person name="Fan L."/>
            <person name="Gaulin E."/>
            <person name="Govers F."/>
            <person name="Grenville-Briggs L.J."/>
            <person name="Horner N.R."/>
            <person name="Levin J.Z."/>
            <person name="Mammella M."/>
            <person name="Meijer H.J."/>
            <person name="Morris P."/>
            <person name="Nusbaum C."/>
            <person name="Oome S."/>
            <person name="Phillips A.J."/>
            <person name="van Rooyen D."/>
            <person name="Rzeszutek E."/>
            <person name="Saraiva M."/>
            <person name="Secombes C.J."/>
            <person name="Seidl M.F."/>
            <person name="Snel B."/>
            <person name="Stassen J.H."/>
            <person name="Sykes S."/>
            <person name="Tripathy S."/>
            <person name="van den Berg H."/>
            <person name="Vega-Arreguin J.C."/>
            <person name="Wawra S."/>
            <person name="Young S.K."/>
            <person name="Zeng Q."/>
            <person name="Dieguez-Uribeondo J."/>
            <person name="Russ C."/>
            <person name="Tyler B.M."/>
            <person name="van West P."/>
        </authorList>
    </citation>
    <scope>NUCLEOTIDE SEQUENCE [LARGE SCALE GENOMIC DNA]</scope>
    <source>
        <strain evidence="3 4">CBS 223.65</strain>
    </source>
</reference>
<accession>A0A067BN76</accession>
<dbReference type="GeneID" id="24134975"/>
<dbReference type="InterPro" id="IPR039261">
    <property type="entry name" value="FNR_nucleotide-bd"/>
</dbReference>
<dbReference type="Proteomes" id="UP000030745">
    <property type="component" value="Unassembled WGS sequence"/>
</dbReference>
<dbReference type="OrthoDB" id="167398at2759"/>
<dbReference type="VEuPathDB" id="FungiDB:SPRG_13069"/>
<sequence>MQQLSLMDTGQPTRDPDTFMQVEDGHDVLTGIASKDKNVTHFGRPDWSAELARIGRAHRGSEVGVFLCGPQPLNRTVGAACHAFNQAQTDGTAFSYHSEKF</sequence>
<evidence type="ECO:0000313" key="3">
    <source>
        <dbReference type="EMBL" id="KDO19964.1"/>
    </source>
</evidence>
<feature type="domain" description="Ferric reductase NAD binding" evidence="2">
    <location>
        <begin position="24"/>
        <end position="81"/>
    </location>
</feature>
<evidence type="ECO:0000259" key="2">
    <source>
        <dbReference type="Pfam" id="PF08030"/>
    </source>
</evidence>
<name>A0A067BN76_SAPPC</name>
<organism evidence="3 4">
    <name type="scientific">Saprolegnia parasitica (strain CBS 223.65)</name>
    <dbReference type="NCBI Taxonomy" id="695850"/>
    <lineage>
        <taxon>Eukaryota</taxon>
        <taxon>Sar</taxon>
        <taxon>Stramenopiles</taxon>
        <taxon>Oomycota</taxon>
        <taxon>Saprolegniomycetes</taxon>
        <taxon>Saprolegniales</taxon>
        <taxon>Saprolegniaceae</taxon>
        <taxon>Saprolegnia</taxon>
    </lineage>
</organism>
<dbReference type="InterPro" id="IPR050369">
    <property type="entry name" value="RBOH/FRE"/>
</dbReference>
<keyword evidence="4" id="KW-1185">Reference proteome</keyword>
<dbReference type="GO" id="GO:0016491">
    <property type="term" value="F:oxidoreductase activity"/>
    <property type="evidence" value="ECO:0007669"/>
    <property type="project" value="UniProtKB-KW"/>
</dbReference>
<dbReference type="PANTHER" id="PTHR11972">
    <property type="entry name" value="NADPH OXIDASE"/>
    <property type="match status" value="1"/>
</dbReference>
<dbReference type="Pfam" id="PF08030">
    <property type="entry name" value="NAD_binding_6"/>
    <property type="match status" value="1"/>
</dbReference>
<dbReference type="PANTHER" id="PTHR11972:SF153">
    <property type="entry name" value="SUPEROXIDE-GENERATING NADPH OXIDASE HEAVY CHAIN SUBUNIT A"/>
    <property type="match status" value="1"/>
</dbReference>
<protein>
    <recommendedName>
        <fullName evidence="2">Ferric reductase NAD binding domain-containing protein</fullName>
    </recommendedName>
</protein>
<dbReference type="InterPro" id="IPR013121">
    <property type="entry name" value="Fe_red_NAD-bd_6"/>
</dbReference>
<dbReference type="RefSeq" id="XP_012209334.1">
    <property type="nucleotide sequence ID" value="XM_012353944.1"/>
</dbReference>
<evidence type="ECO:0000313" key="4">
    <source>
        <dbReference type="Proteomes" id="UP000030745"/>
    </source>
</evidence>
<gene>
    <name evidence="3" type="ORF">SPRG_13069</name>
</gene>
<keyword evidence="1" id="KW-0560">Oxidoreductase</keyword>
<evidence type="ECO:0000256" key="1">
    <source>
        <dbReference type="ARBA" id="ARBA00023002"/>
    </source>
</evidence>
<proteinExistence type="predicted"/>
<dbReference type="Gene3D" id="3.40.50.80">
    <property type="entry name" value="Nucleotide-binding domain of ferredoxin-NADP reductase (FNR) module"/>
    <property type="match status" value="1"/>
</dbReference>
<dbReference type="KEGG" id="spar:SPRG_13069"/>